<dbReference type="EMBL" id="CP017151">
    <property type="protein sequence ID" value="AOR74429.1"/>
    <property type="molecule type" value="Genomic_DNA"/>
</dbReference>
<evidence type="ECO:0000256" key="3">
    <source>
        <dbReference type="ARBA" id="ARBA00006683"/>
    </source>
</evidence>
<accession>A0A1D7ZX50</accession>
<evidence type="ECO:0000256" key="10">
    <source>
        <dbReference type="ARBA" id="ARBA00023169"/>
    </source>
</evidence>
<dbReference type="GO" id="GO:0004713">
    <property type="term" value="F:protein tyrosine kinase activity"/>
    <property type="evidence" value="ECO:0007669"/>
    <property type="project" value="TreeGrafter"/>
</dbReference>
<comment type="subcellular location">
    <subcellularLocation>
        <location evidence="1">Cell membrane</location>
        <topology evidence="1">Multi-pass membrane protein</topology>
    </subcellularLocation>
</comment>
<dbReference type="InterPro" id="IPR003856">
    <property type="entry name" value="LPS_length_determ_N"/>
</dbReference>
<feature type="transmembrane region" description="Helical" evidence="12">
    <location>
        <begin position="26"/>
        <end position="45"/>
    </location>
</feature>
<feature type="domain" description="Polysaccharide chain length determinant N-terminal" evidence="13">
    <location>
        <begin position="9"/>
        <end position="100"/>
    </location>
</feature>
<organism evidence="15 16">
    <name type="scientific">Limosilactobacillus fermentum</name>
    <name type="common">Lactobacillus fermentum</name>
    <dbReference type="NCBI Taxonomy" id="1613"/>
    <lineage>
        <taxon>Bacteria</taxon>
        <taxon>Bacillati</taxon>
        <taxon>Bacillota</taxon>
        <taxon>Bacilli</taxon>
        <taxon>Lactobacillales</taxon>
        <taxon>Lactobacillaceae</taxon>
        <taxon>Limosilactobacillus</taxon>
    </lineage>
</organism>
<dbReference type="Pfam" id="PF13807">
    <property type="entry name" value="GNVR"/>
    <property type="match status" value="1"/>
</dbReference>
<feature type="transmembrane region" description="Helical" evidence="12">
    <location>
        <begin position="187"/>
        <end position="206"/>
    </location>
</feature>
<evidence type="ECO:0000256" key="5">
    <source>
        <dbReference type="ARBA" id="ARBA00022475"/>
    </source>
</evidence>
<dbReference type="InterPro" id="IPR050445">
    <property type="entry name" value="Bact_polysacc_biosynth/exp"/>
</dbReference>
<dbReference type="InterPro" id="IPR032807">
    <property type="entry name" value="GNVR"/>
</dbReference>
<dbReference type="PATRIC" id="fig|1613.112.peg.1021"/>
<keyword evidence="10" id="KW-0270">Exopolysaccharide synthesis</keyword>
<evidence type="ECO:0000313" key="16">
    <source>
        <dbReference type="Proteomes" id="UP000094714"/>
    </source>
</evidence>
<proteinExistence type="inferred from homology"/>
<comment type="function">
    <text evidence="11">Required for CpsD phosphorylation. Involved in the regulation of capsular polysaccharide biosynthesis. May be part of a complex that directs the coordinated polymerization and export to the cell surface of the capsular polysaccharide.</text>
</comment>
<evidence type="ECO:0000256" key="6">
    <source>
        <dbReference type="ARBA" id="ARBA00022692"/>
    </source>
</evidence>
<keyword evidence="9 12" id="KW-0472">Membrane</keyword>
<dbReference type="RefSeq" id="WP_069775927.1">
    <property type="nucleotide sequence ID" value="NZ_CP017151.1"/>
</dbReference>
<evidence type="ECO:0000259" key="13">
    <source>
        <dbReference type="Pfam" id="PF02706"/>
    </source>
</evidence>
<evidence type="ECO:0000256" key="9">
    <source>
        <dbReference type="ARBA" id="ARBA00023136"/>
    </source>
</evidence>
<keyword evidence="7" id="KW-0972">Capsule biogenesis/degradation</keyword>
<evidence type="ECO:0000259" key="14">
    <source>
        <dbReference type="Pfam" id="PF13807"/>
    </source>
</evidence>
<dbReference type="Proteomes" id="UP000094714">
    <property type="component" value="Chromosome"/>
</dbReference>
<evidence type="ECO:0000256" key="12">
    <source>
        <dbReference type="SAM" id="Phobius"/>
    </source>
</evidence>
<evidence type="ECO:0000256" key="2">
    <source>
        <dbReference type="ARBA" id="ARBA00005132"/>
    </source>
</evidence>
<comment type="pathway">
    <text evidence="2">Capsule biogenesis; capsule polysaccharide biosynthesis.</text>
</comment>
<protein>
    <recommendedName>
        <fullName evidence="4">Capsular polysaccharide biosynthesis protein CpsC</fullName>
    </recommendedName>
</protein>
<dbReference type="PANTHER" id="PTHR32309">
    <property type="entry name" value="TYROSINE-PROTEIN KINASE"/>
    <property type="match status" value="1"/>
</dbReference>
<dbReference type="PANTHER" id="PTHR32309:SF13">
    <property type="entry name" value="FERRIC ENTEROBACTIN TRANSPORT PROTEIN FEPE"/>
    <property type="match status" value="1"/>
</dbReference>
<gene>
    <name evidence="15" type="ORF">LACFE_CDS0972</name>
</gene>
<dbReference type="GO" id="GO:0005886">
    <property type="term" value="C:plasma membrane"/>
    <property type="evidence" value="ECO:0007669"/>
    <property type="project" value="UniProtKB-SubCell"/>
</dbReference>
<keyword evidence="5" id="KW-1003">Cell membrane</keyword>
<evidence type="ECO:0000313" key="15">
    <source>
        <dbReference type="EMBL" id="AOR74429.1"/>
    </source>
</evidence>
<keyword evidence="6 12" id="KW-0812">Transmembrane</keyword>
<dbReference type="AlphaFoldDB" id="A0A1D7ZX50"/>
<keyword evidence="8 12" id="KW-1133">Transmembrane helix</keyword>
<dbReference type="Pfam" id="PF02706">
    <property type="entry name" value="Wzz"/>
    <property type="match status" value="1"/>
</dbReference>
<comment type="similarity">
    <text evidence="3">Belongs to the CpsC/CapA family.</text>
</comment>
<feature type="domain" description="Tyrosine-protein kinase G-rich" evidence="14">
    <location>
        <begin position="155"/>
        <end position="208"/>
    </location>
</feature>
<evidence type="ECO:0000256" key="7">
    <source>
        <dbReference type="ARBA" id="ARBA00022903"/>
    </source>
</evidence>
<evidence type="ECO:0000256" key="8">
    <source>
        <dbReference type="ARBA" id="ARBA00022989"/>
    </source>
</evidence>
<evidence type="ECO:0000256" key="1">
    <source>
        <dbReference type="ARBA" id="ARBA00004651"/>
    </source>
</evidence>
<dbReference type="GO" id="GO:0000271">
    <property type="term" value="P:polysaccharide biosynthetic process"/>
    <property type="evidence" value="ECO:0007669"/>
    <property type="project" value="UniProtKB-KW"/>
</dbReference>
<evidence type="ECO:0000256" key="11">
    <source>
        <dbReference type="ARBA" id="ARBA00045736"/>
    </source>
</evidence>
<reference evidence="15 16" key="1">
    <citation type="submission" date="2016-09" db="EMBL/GenBank/DDBJ databases">
        <title>Genome Sequence of the Lactobacillus fermentum strain NCC2970 (CNCM I-5068).</title>
        <authorList>
            <person name="Barretto C."/>
            <person name="Ngom-Bru C."/>
            <person name="Genevaz A."/>
            <person name="Fournier C."/>
            <person name="Moine D."/>
            <person name="Kassam M."/>
            <person name="Iltis A."/>
            <person name="Sagory-Zalkind P."/>
            <person name="Faucherand G."/>
            <person name="Descombes P."/>
            <person name="Duboux S."/>
        </authorList>
    </citation>
    <scope>NUCLEOTIDE SEQUENCE [LARGE SCALE GENOMIC DNA]</scope>
    <source>
        <strain evidence="15 16">NCC2970</strain>
    </source>
</reference>
<evidence type="ECO:0000256" key="4">
    <source>
        <dbReference type="ARBA" id="ARBA00020739"/>
    </source>
</evidence>
<name>A0A1D7ZX50_LIMFE</name>
<sequence>MESEKNTNAIDLQHLWKLFVQHVRMILIWTVGLGVIAWGIAAFVIPAKYTATTQILVNQRNSNDNNGQAYNNQQADIQMINTYKNIITNQVILKSASKQLANPSGSQRAYALSVDKLKGLLTVSTQNNSQVFSLSAEAGNPTEAKVIANTVAKVFKKQIRSMMNVNNVTIVSEATTPTSQSFPNKKLFALAGLVLGFLISYVYVLIRDLTDTTVRDNDFMTNELGLTNLGQVGEIHMPADFEFKPFDDQAAGHRRV</sequence>